<dbReference type="SUPFAM" id="SSF52540">
    <property type="entry name" value="P-loop containing nucleoside triphosphate hydrolases"/>
    <property type="match status" value="1"/>
</dbReference>
<dbReference type="GO" id="GO:0003677">
    <property type="term" value="F:DNA binding"/>
    <property type="evidence" value="ECO:0007669"/>
    <property type="project" value="UniProtKB-KW"/>
</dbReference>
<dbReference type="GO" id="GO:0051301">
    <property type="term" value="P:cell division"/>
    <property type="evidence" value="ECO:0007669"/>
    <property type="project" value="UniProtKB-KW"/>
</dbReference>
<dbReference type="Pfam" id="PF01580">
    <property type="entry name" value="FtsK_SpoIIIE"/>
    <property type="match status" value="1"/>
</dbReference>
<feature type="region of interest" description="Disordered" evidence="8">
    <location>
        <begin position="143"/>
        <end position="163"/>
    </location>
</feature>
<dbReference type="InterPro" id="IPR036388">
    <property type="entry name" value="WH-like_DNA-bd_sf"/>
</dbReference>
<keyword evidence="10" id="KW-0131">Cell cycle</keyword>
<comment type="similarity">
    <text evidence="1">Belongs to the FtsK/SpoIIIE/SftA family.</text>
</comment>
<sequence length="933" mass="97970">MNHYDGPAFFRKYRFNKPQVNNSAASQSTPVAASASPQSTAGAPSAAPKRPASQTSAKQVTSQATTSSSSAATSATLFNGGTHGTFHPSRVPAQLSAALTNGGIIQDHDDRNYLEIEASLHKRPETFLLFADAAANDLPAVDLQQPLSDSGTDTSQVEHPSDSAVLSQAERKMASSVDPTTVTSQAASSVAAQTVVANTSQTGSDSTVSAASATVVRPTEVFEPTTPELAVSAAAINTPKTDDSVVVTAPTEVFEPTDPSLAASAAAINAPSAVSLAVSAGPTEVFEPTDPALAESAATVNAAADHDKIESAATSATPKSAHGLGLSLGDIMTAEHDAQADLALFKDQPTTAASAAPQSSTAQTRSHVNEEPYQPVGMRPTSTSPAVTSATATPVSVVASSTVPSQESGEATSVTMAPSQAATSAVTTSPALSETSAVASQPELVHSGGSAAPVLEDKELAAYHLPPLNLLKAPIVANESEMDDWIEQKASALDESLDAFGVNANVVDWTIGPTVTQFQVKPARGVKVSKITNLNDDLKLALAAKDIRIEAPIPGRNTIGIEIPNAKSRPVMLSEVLDSDKFRDSKSPLTVALGVDLFGQPQVTDLRKMPHGLIAGATGSGKSVFINSILVSILYKANPQQVKLLLIDPKAVELAPYNEIPHLLAPVISEPKAASAALKWVVDEMDNRYDKLAAGGARNIEQFNKLADEHDEPALKMPYIVIVIDELADLMMVASSEVQDYIARITQKARAAGIHLLVATQRPSVDVVTGLIKNNIPTRVAFMVASQIDSRTILDASGAERLLGRGDMLYLGNGQPAPIRLQGTFVDSEIDSITQFVRDQAAPHYEFQPDSLMKHEEAARNEDDLMPEALAYIADEDTMSTSKLQRNFSIGYNRAANIIDDLESRGYVSAAKGSKPRDVYFTAADLTKLQANS</sequence>
<keyword evidence="5" id="KW-0238">DNA-binding</keyword>
<dbReference type="InterPro" id="IPR002543">
    <property type="entry name" value="FtsK_dom"/>
</dbReference>
<evidence type="ECO:0000313" key="11">
    <source>
        <dbReference type="Proteomes" id="UP000076882"/>
    </source>
</evidence>
<feature type="compositionally biased region" description="Low complexity" evidence="8">
    <location>
        <begin position="380"/>
        <end position="389"/>
    </location>
</feature>
<evidence type="ECO:0000313" key="10">
    <source>
        <dbReference type="EMBL" id="KZU91601.1"/>
    </source>
</evidence>
<accession>A0A165QXR4</accession>
<dbReference type="PANTHER" id="PTHR22683">
    <property type="entry name" value="SPORULATION PROTEIN RELATED"/>
    <property type="match status" value="1"/>
</dbReference>
<comment type="subunit">
    <text evidence="6">Homohexamer. Forms a ring that surrounds DNA.</text>
</comment>
<dbReference type="Gene3D" id="3.30.980.40">
    <property type="match status" value="1"/>
</dbReference>
<feature type="binding site" evidence="7">
    <location>
        <begin position="616"/>
        <end position="623"/>
    </location>
    <ligand>
        <name>ATP</name>
        <dbReference type="ChEBI" id="CHEBI:30616"/>
    </ligand>
</feature>
<organism evidence="10 11">
    <name type="scientific">Lactiplantibacillus plantarum</name>
    <name type="common">Lactobacillus plantarum</name>
    <dbReference type="NCBI Taxonomy" id="1590"/>
    <lineage>
        <taxon>Bacteria</taxon>
        <taxon>Bacillati</taxon>
        <taxon>Bacillota</taxon>
        <taxon>Bacilli</taxon>
        <taxon>Lactobacillales</taxon>
        <taxon>Lactobacillaceae</taxon>
        <taxon>Lactiplantibacillus</taxon>
    </lineage>
</organism>
<feature type="compositionally biased region" description="Low complexity" evidence="8">
    <location>
        <begin position="52"/>
        <end position="76"/>
    </location>
</feature>
<comment type="caution">
    <text evidence="10">The sequence shown here is derived from an EMBL/GenBank/DDBJ whole genome shotgun (WGS) entry which is preliminary data.</text>
</comment>
<feature type="compositionally biased region" description="Polar residues" evidence="8">
    <location>
        <begin position="145"/>
        <end position="158"/>
    </location>
</feature>
<name>A0A165QXR4_LACPN</name>
<feature type="compositionally biased region" description="Polar residues" evidence="8">
    <location>
        <begin position="406"/>
        <end position="417"/>
    </location>
</feature>
<feature type="compositionally biased region" description="Low complexity" evidence="8">
    <location>
        <begin position="349"/>
        <end position="364"/>
    </location>
</feature>
<dbReference type="PANTHER" id="PTHR22683:SF42">
    <property type="entry name" value="DNA TRANSLOCASE SFTA"/>
    <property type="match status" value="1"/>
</dbReference>
<dbReference type="Pfam" id="PF09397">
    <property type="entry name" value="FtsK_gamma"/>
    <property type="match status" value="1"/>
</dbReference>
<dbReference type="InterPro" id="IPR041027">
    <property type="entry name" value="FtsK_alpha"/>
</dbReference>
<dbReference type="InterPro" id="IPR018541">
    <property type="entry name" value="Ftsk_gamma"/>
</dbReference>
<dbReference type="Gene3D" id="3.40.50.300">
    <property type="entry name" value="P-loop containing nucleotide triphosphate hydrolases"/>
    <property type="match status" value="1"/>
</dbReference>
<dbReference type="PATRIC" id="fig|1590.201.peg.2815"/>
<dbReference type="SMART" id="SM00382">
    <property type="entry name" value="AAA"/>
    <property type="match status" value="1"/>
</dbReference>
<evidence type="ECO:0000256" key="3">
    <source>
        <dbReference type="ARBA" id="ARBA00022741"/>
    </source>
</evidence>
<dbReference type="InterPro" id="IPR027417">
    <property type="entry name" value="P-loop_NTPase"/>
</dbReference>
<feature type="region of interest" description="Disordered" evidence="8">
    <location>
        <begin position="349"/>
        <end position="389"/>
    </location>
</feature>
<dbReference type="GO" id="GO:0005524">
    <property type="term" value="F:ATP binding"/>
    <property type="evidence" value="ECO:0007669"/>
    <property type="project" value="UniProtKB-UniRule"/>
</dbReference>
<evidence type="ECO:0000256" key="7">
    <source>
        <dbReference type="PROSITE-ProRule" id="PRU00289"/>
    </source>
</evidence>
<evidence type="ECO:0000256" key="6">
    <source>
        <dbReference type="ARBA" id="ARBA00025923"/>
    </source>
</evidence>
<feature type="domain" description="FtsK" evidence="9">
    <location>
        <begin position="599"/>
        <end position="791"/>
    </location>
</feature>
<evidence type="ECO:0000256" key="4">
    <source>
        <dbReference type="ARBA" id="ARBA00022840"/>
    </source>
</evidence>
<gene>
    <name evidence="10" type="ORF">Lp19_2887</name>
</gene>
<dbReference type="InterPro" id="IPR036390">
    <property type="entry name" value="WH_DNA-bd_sf"/>
</dbReference>
<dbReference type="SMART" id="SM00843">
    <property type="entry name" value="Ftsk_gamma"/>
    <property type="match status" value="1"/>
</dbReference>
<feature type="compositionally biased region" description="Polar residues" evidence="8">
    <location>
        <begin position="20"/>
        <end position="42"/>
    </location>
</feature>
<feature type="region of interest" description="Disordered" evidence="8">
    <location>
        <begin position="398"/>
        <end position="417"/>
    </location>
</feature>
<dbReference type="AlphaFoldDB" id="A0A165QXR4"/>
<evidence type="ECO:0000256" key="2">
    <source>
        <dbReference type="ARBA" id="ARBA00020887"/>
    </source>
</evidence>
<protein>
    <recommendedName>
        <fullName evidence="2">DNA translocase FtsK</fullName>
    </recommendedName>
</protein>
<keyword evidence="4 7" id="KW-0067">ATP-binding</keyword>
<evidence type="ECO:0000256" key="5">
    <source>
        <dbReference type="ARBA" id="ARBA00023125"/>
    </source>
</evidence>
<keyword evidence="10" id="KW-0132">Cell division</keyword>
<reference evidence="10 11" key="1">
    <citation type="submission" date="2016-03" db="EMBL/GenBank/DDBJ databases">
        <title>Comparative genomics of 54 Lactobacillus plantarum strains reveals genomic uncoupling from niche constraints.</title>
        <authorList>
            <person name="Martino M.E."/>
        </authorList>
    </citation>
    <scope>NUCLEOTIDE SEQUENCE [LARGE SCALE GENOMIC DNA]</scope>
    <source>
        <strain evidence="10 11">19.1</strain>
    </source>
</reference>
<dbReference type="InterPro" id="IPR003593">
    <property type="entry name" value="AAA+_ATPase"/>
</dbReference>
<dbReference type="InterPro" id="IPR050206">
    <property type="entry name" value="FtsK/SpoIIIE/SftA"/>
</dbReference>
<dbReference type="Proteomes" id="UP000076882">
    <property type="component" value="Unassembled WGS sequence"/>
</dbReference>
<evidence type="ECO:0000256" key="8">
    <source>
        <dbReference type="SAM" id="MobiDB-lite"/>
    </source>
</evidence>
<dbReference type="Gene3D" id="1.10.10.10">
    <property type="entry name" value="Winged helix-like DNA-binding domain superfamily/Winged helix DNA-binding domain"/>
    <property type="match status" value="1"/>
</dbReference>
<dbReference type="Pfam" id="PF17854">
    <property type="entry name" value="FtsK_alpha"/>
    <property type="match status" value="1"/>
</dbReference>
<dbReference type="SUPFAM" id="SSF46785">
    <property type="entry name" value="Winged helix' DNA-binding domain"/>
    <property type="match status" value="1"/>
</dbReference>
<keyword evidence="3 7" id="KW-0547">Nucleotide-binding</keyword>
<evidence type="ECO:0000259" key="9">
    <source>
        <dbReference type="PROSITE" id="PS50901"/>
    </source>
</evidence>
<proteinExistence type="inferred from homology"/>
<evidence type="ECO:0000256" key="1">
    <source>
        <dbReference type="ARBA" id="ARBA00006474"/>
    </source>
</evidence>
<dbReference type="EMBL" id="LUXM01000040">
    <property type="protein sequence ID" value="KZU91601.1"/>
    <property type="molecule type" value="Genomic_DNA"/>
</dbReference>
<dbReference type="PROSITE" id="PS50901">
    <property type="entry name" value="FTSK"/>
    <property type="match status" value="1"/>
</dbReference>
<feature type="region of interest" description="Disordered" evidence="8">
    <location>
        <begin position="20"/>
        <end position="89"/>
    </location>
</feature>
<dbReference type="CDD" id="cd01127">
    <property type="entry name" value="TrwB_TraG_TraD_VirD4"/>
    <property type="match status" value="1"/>
</dbReference>